<protein>
    <recommendedName>
        <fullName evidence="3">SsrA-binding protein</fullName>
    </recommendedName>
</protein>
<name>A0A318UMV6_9SPHI</name>
<evidence type="ECO:0000313" key="2">
    <source>
        <dbReference type="Proteomes" id="UP000248198"/>
    </source>
</evidence>
<sequence>MTGLLKIFFKILVRLNNALLPSYSKKDPFKLSPFQKLILGYRYWALTRFLS</sequence>
<comment type="caution">
    <text evidence="1">The sequence shown here is derived from an EMBL/GenBank/DDBJ whole genome shotgun (WGS) entry which is preliminary data.</text>
</comment>
<gene>
    <name evidence="1" type="ORF">B0O44_101240</name>
</gene>
<dbReference type="Proteomes" id="UP000248198">
    <property type="component" value="Unassembled WGS sequence"/>
</dbReference>
<proteinExistence type="predicted"/>
<accession>A0A318UMV6</accession>
<evidence type="ECO:0008006" key="3">
    <source>
        <dbReference type="Google" id="ProtNLM"/>
    </source>
</evidence>
<reference evidence="1 2" key="1">
    <citation type="submission" date="2018-06" db="EMBL/GenBank/DDBJ databases">
        <title>Genomic Encyclopedia of Archaeal and Bacterial Type Strains, Phase II (KMG-II): from individual species to whole genera.</title>
        <authorList>
            <person name="Goeker M."/>
        </authorList>
    </citation>
    <scope>NUCLEOTIDE SEQUENCE [LARGE SCALE GENOMIC DNA]</scope>
    <source>
        <strain evidence="1 2">DSM 27372</strain>
    </source>
</reference>
<dbReference type="AlphaFoldDB" id="A0A318UMV6"/>
<dbReference type="EMBL" id="QKLU01000001">
    <property type="protein sequence ID" value="PYF76767.1"/>
    <property type="molecule type" value="Genomic_DNA"/>
</dbReference>
<evidence type="ECO:0000313" key="1">
    <source>
        <dbReference type="EMBL" id="PYF76767.1"/>
    </source>
</evidence>
<keyword evidence="2" id="KW-1185">Reference proteome</keyword>
<organism evidence="1 2">
    <name type="scientific">Pedobacter nutrimenti</name>
    <dbReference type="NCBI Taxonomy" id="1241337"/>
    <lineage>
        <taxon>Bacteria</taxon>
        <taxon>Pseudomonadati</taxon>
        <taxon>Bacteroidota</taxon>
        <taxon>Sphingobacteriia</taxon>
        <taxon>Sphingobacteriales</taxon>
        <taxon>Sphingobacteriaceae</taxon>
        <taxon>Pedobacter</taxon>
    </lineage>
</organism>